<feature type="domain" description="PH" evidence="2">
    <location>
        <begin position="708"/>
        <end position="835"/>
    </location>
</feature>
<feature type="region of interest" description="Disordered" evidence="1">
    <location>
        <begin position="305"/>
        <end position="414"/>
    </location>
</feature>
<dbReference type="PROSITE" id="PS50010">
    <property type="entry name" value="DH_2"/>
    <property type="match status" value="1"/>
</dbReference>
<evidence type="ECO:0000313" key="5">
    <source>
        <dbReference type="Proteomes" id="UP000799764"/>
    </source>
</evidence>
<evidence type="ECO:0000256" key="1">
    <source>
        <dbReference type="SAM" id="MobiDB-lite"/>
    </source>
</evidence>
<reference evidence="4" key="1">
    <citation type="journal article" date="2020" name="Stud. Mycol.">
        <title>101 Dothideomycetes genomes: a test case for predicting lifestyles and emergence of pathogens.</title>
        <authorList>
            <person name="Haridas S."/>
            <person name="Albert R."/>
            <person name="Binder M."/>
            <person name="Bloem J."/>
            <person name="Labutti K."/>
            <person name="Salamov A."/>
            <person name="Andreopoulos B."/>
            <person name="Baker S."/>
            <person name="Barry K."/>
            <person name="Bills G."/>
            <person name="Bluhm B."/>
            <person name="Cannon C."/>
            <person name="Castanera R."/>
            <person name="Culley D."/>
            <person name="Daum C."/>
            <person name="Ezra D."/>
            <person name="Gonzalez J."/>
            <person name="Henrissat B."/>
            <person name="Kuo A."/>
            <person name="Liang C."/>
            <person name="Lipzen A."/>
            <person name="Lutzoni F."/>
            <person name="Magnuson J."/>
            <person name="Mondo S."/>
            <person name="Nolan M."/>
            <person name="Ohm R."/>
            <person name="Pangilinan J."/>
            <person name="Park H.-J."/>
            <person name="Ramirez L."/>
            <person name="Alfaro M."/>
            <person name="Sun H."/>
            <person name="Tritt A."/>
            <person name="Yoshinaga Y."/>
            <person name="Zwiers L.-H."/>
            <person name="Turgeon B."/>
            <person name="Goodwin S."/>
            <person name="Spatafora J."/>
            <person name="Crous P."/>
            <person name="Grigoriev I."/>
        </authorList>
    </citation>
    <scope>NUCLEOTIDE SEQUENCE</scope>
    <source>
        <strain evidence="4">CBS 690.94</strain>
    </source>
</reference>
<accession>A0A9P4UDF2</accession>
<dbReference type="SMART" id="SM00233">
    <property type="entry name" value="PH"/>
    <property type="match status" value="1"/>
</dbReference>
<dbReference type="PANTHER" id="PTHR46572:SF1">
    <property type="entry name" value="RHO1 GUANINE NUCLEOTIDE EXCHANGE FACTOR TUS1"/>
    <property type="match status" value="1"/>
</dbReference>
<feature type="compositionally biased region" description="Polar residues" evidence="1">
    <location>
        <begin position="364"/>
        <end position="379"/>
    </location>
</feature>
<dbReference type="Proteomes" id="UP000799764">
    <property type="component" value="Unassembled WGS sequence"/>
</dbReference>
<dbReference type="Gene3D" id="1.20.900.10">
    <property type="entry name" value="Dbl homology (DH) domain"/>
    <property type="match status" value="1"/>
</dbReference>
<dbReference type="SUPFAM" id="SSF48065">
    <property type="entry name" value="DBL homology domain (DH-domain)"/>
    <property type="match status" value="1"/>
</dbReference>
<sequence length="843" mass="94728">MDPISGAIGMLAAIPQCIEAAKQLYDLRERFDQAAVLITAIYTESMVVAASLSQIQSLLQGTTLQRKAELRNTLDRALTGCWVVYQCLDEEVRDLAEKVDVNDLQERDRARFLVKEANFEELLQQIRGQQSALGLLVQGLQMESLSEMHRLINDNSAKLDQIAKRSNSLRQKHPNIKAPQSVLDKDSTDDMQTVFDGAEFTFDDEIVNSKPYQRAMARALAWGSEDERKKDVKVIEENPDYQYIALDAQVDDHQVLDENTADIKPLSLRIDDAIGSNNDEPPPGEVMKAPETENVHADILDDLDKSMLPFMPPASTSRRPSLTVAENESTEASQERPISLMAGNRNSDPPEVPLTEEPEGIRGSSDTQDPGLTLSQRSLEATDEDQEDEKPPPLPPRRNASSLPAPANPEPKKMSSWDEVFAPLSTTSASPLTNPRLEDNASQPSNNDMRKSPPLLAKKSSNLSSPGTDPKNIASLTSSGETDPRRIWASILLDEENYIERMNKFTNVFYGVVVKEWPILEKHMDAIVLARQLPSLHQKYILDVVKEQTTRNASTVCDPRLFTTWANKTYRVLKEYSRRYPHALYAIRLTQTRDKKFGPCIETIGLNLTQVGQSWEDHLALPIVQLDTYITKLQGIAQWLDESSTYVPTKEQSRVKAILETLQRLKAQCSDLTEKSISQEEIQSLHRRVHTVDTSLVDVLELTTPDRRIVYQGPLALKLNSRGPWQPMQVVLLDNYFFWGKAKSTKDPNHKGMKADSIRVIEKPVSVTQISIRLPVDPVQTRKSSYLDELPRGVTLYEIFIDVVVTQSKSRTHTLGAFSAAERDTWYQKLSEVASTSPPQIPV</sequence>
<name>A0A9P4UDF2_9PLEO</name>
<feature type="domain" description="DH" evidence="3">
    <location>
        <begin position="483"/>
        <end position="672"/>
    </location>
</feature>
<dbReference type="Gene3D" id="2.30.29.30">
    <property type="entry name" value="Pleckstrin-homology domain (PH domain)/Phosphotyrosine-binding domain (PTB)"/>
    <property type="match status" value="1"/>
</dbReference>
<evidence type="ECO:0008006" key="6">
    <source>
        <dbReference type="Google" id="ProtNLM"/>
    </source>
</evidence>
<keyword evidence="5" id="KW-1185">Reference proteome</keyword>
<dbReference type="EMBL" id="MU001498">
    <property type="protein sequence ID" value="KAF2446105.1"/>
    <property type="molecule type" value="Genomic_DNA"/>
</dbReference>
<proteinExistence type="predicted"/>
<dbReference type="InterPro" id="IPR035899">
    <property type="entry name" value="DBL_dom_sf"/>
</dbReference>
<dbReference type="PROSITE" id="PS50003">
    <property type="entry name" value="PH_DOMAIN"/>
    <property type="match status" value="1"/>
</dbReference>
<dbReference type="PANTHER" id="PTHR46572">
    <property type="entry name" value="RHO1 GDP-GTP EXCHANGE PROTEIN 1-RELATED"/>
    <property type="match status" value="1"/>
</dbReference>
<evidence type="ECO:0000259" key="2">
    <source>
        <dbReference type="PROSITE" id="PS50003"/>
    </source>
</evidence>
<dbReference type="GO" id="GO:0005085">
    <property type="term" value="F:guanyl-nucleotide exchange factor activity"/>
    <property type="evidence" value="ECO:0007669"/>
    <property type="project" value="InterPro"/>
</dbReference>
<protein>
    <recommendedName>
        <fullName evidence="6">DH domain-containing protein</fullName>
    </recommendedName>
</protein>
<dbReference type="InterPro" id="IPR000219">
    <property type="entry name" value="DH_dom"/>
</dbReference>
<comment type="caution">
    <text evidence="4">The sequence shown here is derived from an EMBL/GenBank/DDBJ whole genome shotgun (WGS) entry which is preliminary data.</text>
</comment>
<gene>
    <name evidence="4" type="ORF">P171DRAFT_410088</name>
</gene>
<dbReference type="InterPro" id="IPR001849">
    <property type="entry name" value="PH_domain"/>
</dbReference>
<dbReference type="InterPro" id="IPR011993">
    <property type="entry name" value="PH-like_dom_sf"/>
</dbReference>
<evidence type="ECO:0000259" key="3">
    <source>
        <dbReference type="PROSITE" id="PS50010"/>
    </source>
</evidence>
<feature type="compositionally biased region" description="Polar residues" evidence="1">
    <location>
        <begin position="314"/>
        <end position="332"/>
    </location>
</feature>
<dbReference type="InterPro" id="IPR052233">
    <property type="entry name" value="Rho-type_GEFs"/>
</dbReference>
<dbReference type="OrthoDB" id="5365701at2759"/>
<evidence type="ECO:0000313" key="4">
    <source>
        <dbReference type="EMBL" id="KAF2446105.1"/>
    </source>
</evidence>
<organism evidence="4 5">
    <name type="scientific">Karstenula rhodostoma CBS 690.94</name>
    <dbReference type="NCBI Taxonomy" id="1392251"/>
    <lineage>
        <taxon>Eukaryota</taxon>
        <taxon>Fungi</taxon>
        <taxon>Dikarya</taxon>
        <taxon>Ascomycota</taxon>
        <taxon>Pezizomycotina</taxon>
        <taxon>Dothideomycetes</taxon>
        <taxon>Pleosporomycetidae</taxon>
        <taxon>Pleosporales</taxon>
        <taxon>Massarineae</taxon>
        <taxon>Didymosphaeriaceae</taxon>
        <taxon>Karstenula</taxon>
    </lineage>
</organism>
<dbReference type="Pfam" id="PF00621">
    <property type="entry name" value="RhoGEF"/>
    <property type="match status" value="1"/>
</dbReference>
<dbReference type="SUPFAM" id="SSF50729">
    <property type="entry name" value="PH domain-like"/>
    <property type="match status" value="1"/>
</dbReference>
<dbReference type="AlphaFoldDB" id="A0A9P4UDF2"/>
<feature type="region of interest" description="Disordered" evidence="1">
    <location>
        <begin position="426"/>
        <end position="480"/>
    </location>
</feature>